<feature type="region of interest" description="Disordered" evidence="1">
    <location>
        <begin position="213"/>
        <end position="233"/>
    </location>
</feature>
<evidence type="ECO:0000313" key="3">
    <source>
        <dbReference type="EnsemblMetazoa" id="ISCW000629-PA"/>
    </source>
</evidence>
<reference evidence="3" key="2">
    <citation type="submission" date="2020-05" db="UniProtKB">
        <authorList>
            <consortium name="EnsemblMetazoa"/>
        </authorList>
    </citation>
    <scope>IDENTIFICATION</scope>
    <source>
        <strain evidence="3">wikel</strain>
    </source>
</reference>
<dbReference type="EnsemblMetazoa" id="ISCW000629-RA">
    <property type="protein sequence ID" value="ISCW000629-PA"/>
    <property type="gene ID" value="ISCW000629"/>
</dbReference>
<evidence type="ECO:0000256" key="1">
    <source>
        <dbReference type="SAM" id="MobiDB-lite"/>
    </source>
</evidence>
<dbReference type="PaxDb" id="6945-B7P7D7"/>
<name>B7P7D7_IXOSC</name>
<dbReference type="HOGENOM" id="CLU_1095302_0_0_1"/>
<reference evidence="2 4" key="1">
    <citation type="submission" date="2008-03" db="EMBL/GenBank/DDBJ databases">
        <title>Annotation of Ixodes scapularis.</title>
        <authorList>
            <consortium name="Ixodes scapularis Genome Project Consortium"/>
            <person name="Caler E."/>
            <person name="Hannick L.I."/>
            <person name="Bidwell S."/>
            <person name="Joardar V."/>
            <person name="Thiagarajan M."/>
            <person name="Amedeo P."/>
            <person name="Galinsky K.J."/>
            <person name="Schobel S."/>
            <person name="Inman J."/>
            <person name="Hostetler J."/>
            <person name="Miller J."/>
            <person name="Hammond M."/>
            <person name="Megy K."/>
            <person name="Lawson D."/>
            <person name="Kodira C."/>
            <person name="Sutton G."/>
            <person name="Meyer J."/>
            <person name="Hill C.A."/>
            <person name="Birren B."/>
            <person name="Nene V."/>
            <person name="Collins F."/>
            <person name="Alarcon-Chaidez F."/>
            <person name="Wikel S."/>
            <person name="Strausberg R."/>
        </authorList>
    </citation>
    <scope>NUCLEOTIDE SEQUENCE [LARGE SCALE GENOMIC DNA]</scope>
    <source>
        <strain evidence="4">Wikel</strain>
        <strain evidence="2">Wikel colony</strain>
    </source>
</reference>
<dbReference type="EMBL" id="DS651434">
    <property type="protein sequence ID" value="EEC02509.1"/>
    <property type="molecule type" value="Genomic_DNA"/>
</dbReference>
<accession>B7P7D7</accession>
<dbReference type="Proteomes" id="UP000001555">
    <property type="component" value="Unassembled WGS sequence"/>
</dbReference>
<feature type="region of interest" description="Disordered" evidence="1">
    <location>
        <begin position="1"/>
        <end position="58"/>
    </location>
</feature>
<sequence>MAGGTLGKSGSGVWARGGRTSAPLSGRDHVGQERREVPDPKGCCRKQGFREGPTATAMWPHDRARAVGEAGPARPGLRLTAFPGTPLFRAGFDDPFRAASTSREAVALRYATSVPTGPLFRQPKLGRYRGESAAAAVPAAARRDRWPCRTCPGASWIRVGIVVRPVVDPAEEAPFRRLLTSPAGNGDPVRLRCCCRRTAVEVNASPATLTATGVLPRSSAPTTSRANASYPRSRTAAVLASPAAHRHATHWAAG</sequence>
<protein>
    <submittedName>
        <fullName evidence="2 3">Uncharacterized protein</fullName>
    </submittedName>
</protein>
<gene>
    <name evidence="2" type="ORF">IscW_ISCW000629</name>
</gene>
<dbReference type="AlphaFoldDB" id="B7P7D7"/>
<dbReference type="VEuPathDB" id="VectorBase:ISCW000629"/>
<feature type="compositionally biased region" description="Basic and acidic residues" evidence="1">
    <location>
        <begin position="26"/>
        <end position="39"/>
    </location>
</feature>
<dbReference type="InParanoid" id="B7P7D7"/>
<dbReference type="VEuPathDB" id="VectorBase:ISCI000629"/>
<feature type="compositionally biased region" description="Gly residues" evidence="1">
    <location>
        <begin position="1"/>
        <end position="10"/>
    </location>
</feature>
<evidence type="ECO:0000313" key="2">
    <source>
        <dbReference type="EMBL" id="EEC02509.1"/>
    </source>
</evidence>
<proteinExistence type="predicted"/>
<keyword evidence="4" id="KW-1185">Reference proteome</keyword>
<evidence type="ECO:0000313" key="4">
    <source>
        <dbReference type="Proteomes" id="UP000001555"/>
    </source>
</evidence>
<feature type="compositionally biased region" description="Polar residues" evidence="1">
    <location>
        <begin position="219"/>
        <end position="232"/>
    </location>
</feature>
<dbReference type="EMBL" id="ABJB010996915">
    <property type="status" value="NOT_ANNOTATED_CDS"/>
    <property type="molecule type" value="Genomic_DNA"/>
</dbReference>
<organism>
    <name type="scientific">Ixodes scapularis</name>
    <name type="common">Black-legged tick</name>
    <name type="synonym">Deer tick</name>
    <dbReference type="NCBI Taxonomy" id="6945"/>
    <lineage>
        <taxon>Eukaryota</taxon>
        <taxon>Metazoa</taxon>
        <taxon>Ecdysozoa</taxon>
        <taxon>Arthropoda</taxon>
        <taxon>Chelicerata</taxon>
        <taxon>Arachnida</taxon>
        <taxon>Acari</taxon>
        <taxon>Parasitiformes</taxon>
        <taxon>Ixodida</taxon>
        <taxon>Ixodoidea</taxon>
        <taxon>Ixodidae</taxon>
        <taxon>Ixodinae</taxon>
        <taxon>Ixodes</taxon>
    </lineage>
</organism>